<dbReference type="Proteomes" id="UP001141253">
    <property type="component" value="Chromosome 10"/>
</dbReference>
<proteinExistence type="predicted"/>
<organism evidence="1 2">
    <name type="scientific">Salix suchowensis</name>
    <dbReference type="NCBI Taxonomy" id="1278906"/>
    <lineage>
        <taxon>Eukaryota</taxon>
        <taxon>Viridiplantae</taxon>
        <taxon>Streptophyta</taxon>
        <taxon>Embryophyta</taxon>
        <taxon>Tracheophyta</taxon>
        <taxon>Spermatophyta</taxon>
        <taxon>Magnoliopsida</taxon>
        <taxon>eudicotyledons</taxon>
        <taxon>Gunneridae</taxon>
        <taxon>Pentapetalae</taxon>
        <taxon>rosids</taxon>
        <taxon>fabids</taxon>
        <taxon>Malpighiales</taxon>
        <taxon>Salicaceae</taxon>
        <taxon>Saliceae</taxon>
        <taxon>Salix</taxon>
    </lineage>
</organism>
<reference evidence="1" key="1">
    <citation type="submission" date="2022-10" db="EMBL/GenBank/DDBJ databases">
        <authorList>
            <person name="Hyden B.L."/>
            <person name="Feng K."/>
            <person name="Yates T."/>
            <person name="Jawdy S."/>
            <person name="Smart L.B."/>
            <person name="Muchero W."/>
        </authorList>
    </citation>
    <scope>NUCLEOTIDE SEQUENCE</scope>
    <source>
        <tissue evidence="1">Shoot tip</tissue>
    </source>
</reference>
<comment type="caution">
    <text evidence="1">The sequence shown here is derived from an EMBL/GenBank/DDBJ whole genome shotgun (WGS) entry which is preliminary data.</text>
</comment>
<accession>A0ABQ8ZXA7</accession>
<keyword evidence="2" id="KW-1185">Reference proteome</keyword>
<evidence type="ECO:0000313" key="1">
    <source>
        <dbReference type="EMBL" id="KAJ6312620.1"/>
    </source>
</evidence>
<reference evidence="1" key="2">
    <citation type="journal article" date="2023" name="Int. J. Mol. Sci.">
        <title>De Novo Assembly and Annotation of 11 Diverse Shrub Willow (Salix) Genomes Reveals Novel Gene Organization in Sex-Linked Regions.</title>
        <authorList>
            <person name="Hyden B."/>
            <person name="Feng K."/>
            <person name="Yates T.B."/>
            <person name="Jawdy S."/>
            <person name="Cereghino C."/>
            <person name="Smart L.B."/>
            <person name="Muchero W."/>
        </authorList>
    </citation>
    <scope>NUCLEOTIDE SEQUENCE</scope>
    <source>
        <tissue evidence="1">Shoot tip</tissue>
    </source>
</reference>
<evidence type="ECO:0000313" key="2">
    <source>
        <dbReference type="Proteomes" id="UP001141253"/>
    </source>
</evidence>
<dbReference type="EMBL" id="JAPFFI010000024">
    <property type="protein sequence ID" value="KAJ6312620.1"/>
    <property type="molecule type" value="Genomic_DNA"/>
</dbReference>
<name>A0ABQ8ZXA7_9ROSI</name>
<protein>
    <submittedName>
        <fullName evidence="1">Uncharacterized protein</fullName>
    </submittedName>
</protein>
<gene>
    <name evidence="1" type="ORF">OIU77_014190</name>
</gene>
<sequence length="141" mass="16135">MMFAILSPSKEIEKYSYFLACRLMEYKASDNCRDKESLVTRISERKRRLLFYSVSRKSDEDGILNSGLKQNSDMGPLDRFSLTSEIVEGNGLLGSLDNVPLRYTLLLQAQGDTRNEEIVRGKAVWKKKQSNIELSNMPFSI</sequence>